<dbReference type="Proteomes" id="UP001476798">
    <property type="component" value="Unassembled WGS sequence"/>
</dbReference>
<accession>A0ABV0PJD1</accession>
<evidence type="ECO:0000313" key="2">
    <source>
        <dbReference type="EMBL" id="MEQ2183534.1"/>
    </source>
</evidence>
<evidence type="ECO:0000256" key="1">
    <source>
        <dbReference type="SAM" id="MobiDB-lite"/>
    </source>
</evidence>
<evidence type="ECO:0000313" key="3">
    <source>
        <dbReference type="Proteomes" id="UP001476798"/>
    </source>
</evidence>
<dbReference type="EMBL" id="JAHRIO010077205">
    <property type="protein sequence ID" value="MEQ2183534.1"/>
    <property type="molecule type" value="Genomic_DNA"/>
</dbReference>
<sequence length="119" mass="13942">MVSDSVWSHWRPNWRNTRSCQRTRRQIIMFCWETWREFCCTRVSSFKDREFHLFSVGSNPFGSVPPGRLEDSVRFYQEALGLARQAGDQAAVKQIQEGLKEVKKKRSQESNDPTEEAAQ</sequence>
<gene>
    <name evidence="2" type="ORF">GOODEAATRI_033656</name>
</gene>
<organism evidence="2 3">
    <name type="scientific">Goodea atripinnis</name>
    <dbReference type="NCBI Taxonomy" id="208336"/>
    <lineage>
        <taxon>Eukaryota</taxon>
        <taxon>Metazoa</taxon>
        <taxon>Chordata</taxon>
        <taxon>Craniata</taxon>
        <taxon>Vertebrata</taxon>
        <taxon>Euteleostomi</taxon>
        <taxon>Actinopterygii</taxon>
        <taxon>Neopterygii</taxon>
        <taxon>Teleostei</taxon>
        <taxon>Neoteleostei</taxon>
        <taxon>Acanthomorphata</taxon>
        <taxon>Ovalentaria</taxon>
        <taxon>Atherinomorphae</taxon>
        <taxon>Cyprinodontiformes</taxon>
        <taxon>Goodeidae</taxon>
        <taxon>Goodea</taxon>
    </lineage>
</organism>
<feature type="region of interest" description="Disordered" evidence="1">
    <location>
        <begin position="100"/>
        <end position="119"/>
    </location>
</feature>
<protein>
    <submittedName>
        <fullName evidence="2">Uncharacterized protein</fullName>
    </submittedName>
</protein>
<keyword evidence="3" id="KW-1185">Reference proteome</keyword>
<reference evidence="2 3" key="1">
    <citation type="submission" date="2021-06" db="EMBL/GenBank/DDBJ databases">
        <authorList>
            <person name="Palmer J.M."/>
        </authorList>
    </citation>
    <scope>NUCLEOTIDE SEQUENCE [LARGE SCALE GENOMIC DNA]</scope>
    <source>
        <strain evidence="2 3">GA_2019</strain>
        <tissue evidence="2">Muscle</tissue>
    </source>
</reference>
<comment type="caution">
    <text evidence="2">The sequence shown here is derived from an EMBL/GenBank/DDBJ whole genome shotgun (WGS) entry which is preliminary data.</text>
</comment>
<proteinExistence type="predicted"/>
<name>A0ABV0PJD1_9TELE</name>